<dbReference type="EMBL" id="JADBJN010000004">
    <property type="protein sequence ID" value="KAG5667225.1"/>
    <property type="molecule type" value="Genomic_DNA"/>
</dbReference>
<dbReference type="PANTHER" id="PTHR11610:SF178">
    <property type="entry name" value="LIPASE MEMBER H-A-LIKE PROTEIN"/>
    <property type="match status" value="1"/>
</dbReference>
<evidence type="ECO:0000256" key="3">
    <source>
        <dbReference type="ARBA" id="ARBA00022525"/>
    </source>
</evidence>
<proteinExistence type="inferred from homology"/>
<feature type="domain" description="Lipase" evidence="5">
    <location>
        <begin position="2"/>
        <end position="135"/>
    </location>
</feature>
<dbReference type="Gene3D" id="3.40.50.1820">
    <property type="entry name" value="alpha/beta hydrolase"/>
    <property type="match status" value="1"/>
</dbReference>
<dbReference type="GO" id="GO:0016042">
    <property type="term" value="P:lipid catabolic process"/>
    <property type="evidence" value="ECO:0007669"/>
    <property type="project" value="TreeGrafter"/>
</dbReference>
<accession>A0A9J6BBI4</accession>
<reference evidence="6" key="1">
    <citation type="submission" date="2021-03" db="EMBL/GenBank/DDBJ databases">
        <title>Chromosome level genome of the anhydrobiotic midge Polypedilum vanderplanki.</title>
        <authorList>
            <person name="Yoshida Y."/>
            <person name="Kikawada T."/>
            <person name="Gusev O."/>
        </authorList>
    </citation>
    <scope>NUCLEOTIDE SEQUENCE</scope>
    <source>
        <strain evidence="6">NIAS01</strain>
        <tissue evidence="6">Whole body or cell culture</tissue>
    </source>
</reference>
<dbReference type="GO" id="GO:0005615">
    <property type="term" value="C:extracellular space"/>
    <property type="evidence" value="ECO:0007669"/>
    <property type="project" value="TreeGrafter"/>
</dbReference>
<dbReference type="InterPro" id="IPR000734">
    <property type="entry name" value="TAG_lipase"/>
</dbReference>
<dbReference type="AlphaFoldDB" id="A0A9J6BBI4"/>
<protein>
    <recommendedName>
        <fullName evidence="5">Lipase domain-containing protein</fullName>
    </recommendedName>
</protein>
<evidence type="ECO:0000256" key="2">
    <source>
        <dbReference type="ARBA" id="ARBA00010701"/>
    </source>
</evidence>
<comment type="subcellular location">
    <subcellularLocation>
        <location evidence="1">Secreted</location>
    </subcellularLocation>
</comment>
<dbReference type="Pfam" id="PF00151">
    <property type="entry name" value="Lipase"/>
    <property type="match status" value="1"/>
</dbReference>
<sequence length="145" mass="15607">MTGMDPAISGGIVPIYPALTQIHAKFVDIIHTDAGWIGESSSVGHIDFWVNDNGTPQYKCSLLNIFDLCNSTSQQSTKILRRISNKIINKSTIIGKKCSGSTFTKAACTGTVTASMGFYADQYASNPGNYYVATKTNGIPPYSVQ</sequence>
<keyword evidence="7" id="KW-1185">Reference proteome</keyword>
<dbReference type="InterPro" id="IPR029058">
    <property type="entry name" value="AB_hydrolase_fold"/>
</dbReference>
<organism evidence="6 7">
    <name type="scientific">Polypedilum vanderplanki</name>
    <name type="common">Sleeping chironomid midge</name>
    <dbReference type="NCBI Taxonomy" id="319348"/>
    <lineage>
        <taxon>Eukaryota</taxon>
        <taxon>Metazoa</taxon>
        <taxon>Ecdysozoa</taxon>
        <taxon>Arthropoda</taxon>
        <taxon>Hexapoda</taxon>
        <taxon>Insecta</taxon>
        <taxon>Pterygota</taxon>
        <taxon>Neoptera</taxon>
        <taxon>Endopterygota</taxon>
        <taxon>Diptera</taxon>
        <taxon>Nematocera</taxon>
        <taxon>Chironomoidea</taxon>
        <taxon>Chironomidae</taxon>
        <taxon>Chironominae</taxon>
        <taxon>Polypedilum</taxon>
        <taxon>Polypedilum</taxon>
    </lineage>
</organism>
<evidence type="ECO:0000313" key="6">
    <source>
        <dbReference type="EMBL" id="KAG5667225.1"/>
    </source>
</evidence>
<dbReference type="PANTHER" id="PTHR11610">
    <property type="entry name" value="LIPASE"/>
    <property type="match status" value="1"/>
</dbReference>
<gene>
    <name evidence="6" type="ORF">PVAND_015216</name>
</gene>
<dbReference type="GO" id="GO:0016298">
    <property type="term" value="F:lipase activity"/>
    <property type="evidence" value="ECO:0007669"/>
    <property type="project" value="InterPro"/>
</dbReference>
<comment type="similarity">
    <text evidence="2 4">Belongs to the AB hydrolase superfamily. Lipase family.</text>
</comment>
<comment type="caution">
    <text evidence="6">The sequence shown here is derived from an EMBL/GenBank/DDBJ whole genome shotgun (WGS) entry which is preliminary data.</text>
</comment>
<dbReference type="OrthoDB" id="199913at2759"/>
<name>A0A9J6BBI4_POLVA</name>
<evidence type="ECO:0000256" key="1">
    <source>
        <dbReference type="ARBA" id="ARBA00004613"/>
    </source>
</evidence>
<dbReference type="SUPFAM" id="SSF53474">
    <property type="entry name" value="alpha/beta-Hydrolases"/>
    <property type="match status" value="1"/>
</dbReference>
<evidence type="ECO:0000259" key="5">
    <source>
        <dbReference type="Pfam" id="PF00151"/>
    </source>
</evidence>
<evidence type="ECO:0000256" key="4">
    <source>
        <dbReference type="RuleBase" id="RU004262"/>
    </source>
</evidence>
<dbReference type="InterPro" id="IPR013818">
    <property type="entry name" value="Lipase"/>
</dbReference>
<keyword evidence="3" id="KW-0964">Secreted</keyword>
<dbReference type="Proteomes" id="UP001107558">
    <property type="component" value="Chromosome 4"/>
</dbReference>
<evidence type="ECO:0000313" key="7">
    <source>
        <dbReference type="Proteomes" id="UP001107558"/>
    </source>
</evidence>